<keyword evidence="6" id="KW-1185">Reference proteome</keyword>
<evidence type="ECO:0000256" key="2">
    <source>
        <dbReference type="ARBA" id="ARBA00023125"/>
    </source>
</evidence>
<dbReference type="SUPFAM" id="SSF46689">
    <property type="entry name" value="Homeodomain-like"/>
    <property type="match status" value="2"/>
</dbReference>
<dbReference type="AlphaFoldDB" id="A0A7X1E680"/>
<keyword evidence="1" id="KW-0805">Transcription regulation</keyword>
<evidence type="ECO:0000313" key="5">
    <source>
        <dbReference type="EMBL" id="MBC2602377.1"/>
    </source>
</evidence>
<evidence type="ECO:0000256" key="1">
    <source>
        <dbReference type="ARBA" id="ARBA00023015"/>
    </source>
</evidence>
<keyword evidence="2" id="KW-0238">DNA-binding</keyword>
<evidence type="ECO:0000259" key="4">
    <source>
        <dbReference type="PROSITE" id="PS01124"/>
    </source>
</evidence>
<dbReference type="GO" id="GO:0003700">
    <property type="term" value="F:DNA-binding transcription factor activity"/>
    <property type="evidence" value="ECO:0007669"/>
    <property type="project" value="InterPro"/>
</dbReference>
<dbReference type="GO" id="GO:0043565">
    <property type="term" value="F:sequence-specific DNA binding"/>
    <property type="evidence" value="ECO:0007669"/>
    <property type="project" value="InterPro"/>
</dbReference>
<protein>
    <submittedName>
        <fullName evidence="5">AraC family transcriptional regulator</fullName>
    </submittedName>
</protein>
<evidence type="ECO:0000313" key="6">
    <source>
        <dbReference type="Proteomes" id="UP000525652"/>
    </source>
</evidence>
<keyword evidence="3" id="KW-0804">Transcription</keyword>
<dbReference type="InterPro" id="IPR037923">
    <property type="entry name" value="HTH-like"/>
</dbReference>
<dbReference type="Pfam" id="PF12833">
    <property type="entry name" value="HTH_18"/>
    <property type="match status" value="1"/>
</dbReference>
<dbReference type="Pfam" id="PF06719">
    <property type="entry name" value="AraC_N"/>
    <property type="match status" value="1"/>
</dbReference>
<organism evidence="5 6">
    <name type="scientific">Puniceicoccus vermicola</name>
    <dbReference type="NCBI Taxonomy" id="388746"/>
    <lineage>
        <taxon>Bacteria</taxon>
        <taxon>Pseudomonadati</taxon>
        <taxon>Verrucomicrobiota</taxon>
        <taxon>Opitutia</taxon>
        <taxon>Puniceicoccales</taxon>
        <taxon>Puniceicoccaceae</taxon>
        <taxon>Puniceicoccus</taxon>
    </lineage>
</organism>
<reference evidence="5 6" key="1">
    <citation type="submission" date="2020-07" db="EMBL/GenBank/DDBJ databases">
        <authorList>
            <person name="Feng X."/>
        </authorList>
    </citation>
    <scope>NUCLEOTIDE SEQUENCE [LARGE SCALE GENOMIC DNA]</scope>
    <source>
        <strain evidence="5 6">JCM14086</strain>
    </source>
</reference>
<dbReference type="SUPFAM" id="SSF51215">
    <property type="entry name" value="Regulatory protein AraC"/>
    <property type="match status" value="1"/>
</dbReference>
<dbReference type="PANTHER" id="PTHR43436:SF1">
    <property type="entry name" value="TRANSCRIPTIONAL REGULATORY PROTEIN"/>
    <property type="match status" value="1"/>
</dbReference>
<dbReference type="Proteomes" id="UP000525652">
    <property type="component" value="Unassembled WGS sequence"/>
</dbReference>
<dbReference type="SMART" id="SM00342">
    <property type="entry name" value="HTH_ARAC"/>
    <property type="match status" value="1"/>
</dbReference>
<feature type="domain" description="HTH araC/xylS-type" evidence="4">
    <location>
        <begin position="186"/>
        <end position="284"/>
    </location>
</feature>
<dbReference type="InterPro" id="IPR009057">
    <property type="entry name" value="Homeodomain-like_sf"/>
</dbReference>
<dbReference type="EMBL" id="JACHVA010000086">
    <property type="protein sequence ID" value="MBC2602377.1"/>
    <property type="molecule type" value="Genomic_DNA"/>
</dbReference>
<dbReference type="RefSeq" id="WP_185693064.1">
    <property type="nucleotide sequence ID" value="NZ_JACHVA010000086.1"/>
</dbReference>
<name>A0A7X1E680_9BACT</name>
<proteinExistence type="predicted"/>
<gene>
    <name evidence="5" type="ORF">H5P30_11370</name>
</gene>
<accession>A0A7X1E680</accession>
<dbReference type="PROSITE" id="PS01124">
    <property type="entry name" value="HTH_ARAC_FAMILY_2"/>
    <property type="match status" value="1"/>
</dbReference>
<comment type="caution">
    <text evidence="5">The sequence shown here is derived from an EMBL/GenBank/DDBJ whole genome shotgun (WGS) entry which is preliminary data.</text>
</comment>
<dbReference type="PANTHER" id="PTHR43436">
    <property type="entry name" value="ARAC-FAMILY TRANSCRIPTIONAL REGULATOR"/>
    <property type="match status" value="1"/>
</dbReference>
<dbReference type="Gene3D" id="1.10.10.60">
    <property type="entry name" value="Homeodomain-like"/>
    <property type="match status" value="2"/>
</dbReference>
<dbReference type="InterPro" id="IPR009594">
    <property type="entry name" value="Tscrpt_reg_HTH_AraC_N"/>
</dbReference>
<sequence length="294" mass="32574">MDDILLGLVSRYLEDQGGIDGEAMTPVPGLSTFRSERTGVLNHIIYEPLICLVLQGSKKVTWGDKTYEFSSGQSLLVSMDVPAVSQVTGVPYTAIVIHLDLPLLAELTVQMEESTASDSNGLHVERTDSQVAEVAVRLMRLLDQPQAIPILHGPIIRELHYWLLAGRHGAAIRRLGWPDGHAQRVSRAIRVIRANYKKVLPVTDLAAIAGMSPSSFHQHFRSVTSLSPLQFQKQLRLIEARRLITAEGALASSAAFDVGYESVSQFTREYRRAFGLPPGRDRSETRVLMETSHR</sequence>
<dbReference type="InterPro" id="IPR018060">
    <property type="entry name" value="HTH_AraC"/>
</dbReference>
<evidence type="ECO:0000256" key="3">
    <source>
        <dbReference type="ARBA" id="ARBA00023163"/>
    </source>
</evidence>